<comment type="catalytic activity">
    <reaction evidence="11">
        <text>a UDP-3-O-[(3R)-3-hydroxyacyl]-N-acetyl-alpha-D-glucosamine + H2O = a UDP-3-O-[(3R)-3-hydroxyacyl]-alpha-D-glucosamine + acetate</text>
        <dbReference type="Rhea" id="RHEA:67816"/>
        <dbReference type="ChEBI" id="CHEBI:15377"/>
        <dbReference type="ChEBI" id="CHEBI:30089"/>
        <dbReference type="ChEBI" id="CHEBI:137740"/>
        <dbReference type="ChEBI" id="CHEBI:173225"/>
        <dbReference type="EC" id="3.5.1.108"/>
    </reaction>
</comment>
<comment type="cofactor">
    <cofactor evidence="1">
        <name>Zn(2+)</name>
        <dbReference type="ChEBI" id="CHEBI:29105"/>
    </cofactor>
</comment>
<dbReference type="EC" id="3.5.1.108" evidence="4"/>
<keyword evidence="6" id="KW-0441">Lipid A biosynthesis</keyword>
<gene>
    <name evidence="12" type="ORF">QYG89_10670</name>
</gene>
<keyword evidence="13" id="KW-1185">Reference proteome</keyword>
<sequence length="283" mass="31712">MQKSIKHSAQCSGMTITGKFQTAVTFFPAPPDTGIVFIRDDLPGKPQIECRAEYASADSRWTSLMKNTIHIEHTEHLLAAITGLGIDNLKIHLNSSHVPVVSQFSCHDFTNALLQAEPVIQHLPKKYLTVTKPQWIFDSFTFEGECYDNILIALPAAEPTFTYLLDYPNKQLPTQLAHYKLTPDSNFVSDLSPARSYIMDFEYDLVEGLIGSMIDQCLVLSNDKNNKLRWDNEPARHKLVDLLGDLATIGIPVKGHFIGIRTGHKTNIRMAKKLIEAFGGDCR</sequence>
<evidence type="ECO:0000256" key="4">
    <source>
        <dbReference type="ARBA" id="ARBA00012745"/>
    </source>
</evidence>
<comment type="caution">
    <text evidence="12">The sequence shown here is derived from an EMBL/GenBank/DDBJ whole genome shotgun (WGS) entry which is preliminary data.</text>
</comment>
<evidence type="ECO:0000256" key="3">
    <source>
        <dbReference type="ARBA" id="ARBA00005002"/>
    </source>
</evidence>
<evidence type="ECO:0000313" key="13">
    <source>
        <dbReference type="Proteomes" id="UP001619911"/>
    </source>
</evidence>
<keyword evidence="8 12" id="KW-0378">Hydrolase</keyword>
<proteinExistence type="predicted"/>
<keyword evidence="5" id="KW-0444">Lipid biosynthesis</keyword>
<dbReference type="InterPro" id="IPR011334">
    <property type="entry name" value="UDP-acyl_GlcNac_deAcase_C"/>
</dbReference>
<dbReference type="Gene3D" id="3.30.230.20">
    <property type="entry name" value="lpxc deacetylase, domain 1"/>
    <property type="match status" value="1"/>
</dbReference>
<keyword evidence="7" id="KW-0479">Metal-binding</keyword>
<dbReference type="PANTHER" id="PTHR33694">
    <property type="entry name" value="UDP-3-O-ACYL-N-ACETYLGLUCOSAMINE DEACETYLASE 1, MITOCHONDRIAL-RELATED"/>
    <property type="match status" value="1"/>
</dbReference>
<evidence type="ECO:0000313" key="12">
    <source>
        <dbReference type="EMBL" id="MFK2826127.1"/>
    </source>
</evidence>
<organism evidence="12 13">
    <name type="scientific">Bacillus lumedeiriae</name>
    <dbReference type="NCBI Taxonomy" id="3058829"/>
    <lineage>
        <taxon>Bacteria</taxon>
        <taxon>Bacillati</taxon>
        <taxon>Bacillota</taxon>
        <taxon>Bacilli</taxon>
        <taxon>Bacillales</taxon>
        <taxon>Bacillaceae</taxon>
        <taxon>Bacillus</taxon>
    </lineage>
</organism>
<evidence type="ECO:0000256" key="2">
    <source>
        <dbReference type="ARBA" id="ARBA00002923"/>
    </source>
</evidence>
<keyword evidence="9" id="KW-0862">Zinc</keyword>
<comment type="pathway">
    <text evidence="3">Glycolipid biosynthesis; lipid IV(A) biosynthesis; lipid IV(A) from (3R)-3-hydroxytetradecanoyl-[acyl-carrier-protein] and UDP-N-acetyl-alpha-D-glucosamine: step 2/6.</text>
</comment>
<dbReference type="Gene3D" id="3.30.1700.10">
    <property type="entry name" value="lpxc deacetylase, domain 2"/>
    <property type="match status" value="1"/>
</dbReference>
<evidence type="ECO:0000256" key="10">
    <source>
        <dbReference type="ARBA" id="ARBA00023098"/>
    </source>
</evidence>
<dbReference type="Proteomes" id="UP001619911">
    <property type="component" value="Unassembled WGS sequence"/>
</dbReference>
<dbReference type="InterPro" id="IPR020568">
    <property type="entry name" value="Ribosomal_Su5_D2-typ_SF"/>
</dbReference>
<dbReference type="RefSeq" id="WP_404317084.1">
    <property type="nucleotide sequence ID" value="NZ_JAUIYO010000007.1"/>
</dbReference>
<evidence type="ECO:0000256" key="8">
    <source>
        <dbReference type="ARBA" id="ARBA00022801"/>
    </source>
</evidence>
<evidence type="ECO:0000256" key="6">
    <source>
        <dbReference type="ARBA" id="ARBA00022556"/>
    </source>
</evidence>
<evidence type="ECO:0000256" key="9">
    <source>
        <dbReference type="ARBA" id="ARBA00022833"/>
    </source>
</evidence>
<dbReference type="InterPro" id="IPR015870">
    <property type="entry name" value="UDP-acyl_N-AcGlcN_deAcase_N"/>
</dbReference>
<protein>
    <recommendedName>
        <fullName evidence="4">UDP-3-O-acyl-N-acetylglucosamine deacetylase</fullName>
        <ecNumber evidence="4">3.5.1.108</ecNumber>
    </recommendedName>
</protein>
<dbReference type="GO" id="GO:0103117">
    <property type="term" value="F:UDP-3-O-acyl-N-acetylglucosamine deacetylase activity"/>
    <property type="evidence" value="ECO:0007669"/>
    <property type="project" value="UniProtKB-EC"/>
</dbReference>
<dbReference type="Pfam" id="PF03331">
    <property type="entry name" value="LpxC"/>
    <property type="match status" value="1"/>
</dbReference>
<dbReference type="PANTHER" id="PTHR33694:SF1">
    <property type="entry name" value="UDP-3-O-ACYL-N-ACETYLGLUCOSAMINE DEACETYLASE 1, MITOCHONDRIAL-RELATED"/>
    <property type="match status" value="1"/>
</dbReference>
<evidence type="ECO:0000256" key="5">
    <source>
        <dbReference type="ARBA" id="ARBA00022516"/>
    </source>
</evidence>
<keyword evidence="10" id="KW-0443">Lipid metabolism</keyword>
<reference evidence="12 13" key="1">
    <citation type="submission" date="2023-07" db="EMBL/GenBank/DDBJ databases">
        <title>Bacillus lucianemedeirus sp. nov, a new species isolated from an immunobiological production facility.</title>
        <authorList>
            <person name="Costa L.V."/>
            <person name="Miranda R.V.S.L."/>
            <person name="Brandao M.L.L."/>
            <person name="Reis C.M.F."/>
            <person name="Frazao A.M."/>
            <person name="Cruz F.V."/>
            <person name="Baio P.V.P."/>
            <person name="Veras J.F.C."/>
            <person name="Ramos J.N."/>
            <person name="Vieira V."/>
        </authorList>
    </citation>
    <scope>NUCLEOTIDE SEQUENCE [LARGE SCALE GENOMIC DNA]</scope>
    <source>
        <strain evidence="12 13">B190/17</strain>
    </source>
</reference>
<evidence type="ECO:0000256" key="1">
    <source>
        <dbReference type="ARBA" id="ARBA00001947"/>
    </source>
</evidence>
<comment type="function">
    <text evidence="2">Catalyzes the hydrolysis of UDP-3-O-myristoyl-N-acetylglucosamine to form UDP-3-O-myristoylglucosamine and acetate, the committed step in lipid A biosynthesis.</text>
</comment>
<accession>A0ABW8I9F8</accession>
<dbReference type="SUPFAM" id="SSF54211">
    <property type="entry name" value="Ribosomal protein S5 domain 2-like"/>
    <property type="match status" value="2"/>
</dbReference>
<dbReference type="InterPro" id="IPR004463">
    <property type="entry name" value="UDP-acyl_GlcNac_deAcase"/>
</dbReference>
<evidence type="ECO:0000256" key="7">
    <source>
        <dbReference type="ARBA" id="ARBA00022723"/>
    </source>
</evidence>
<dbReference type="EMBL" id="JAUIYO010000007">
    <property type="protein sequence ID" value="MFK2826127.1"/>
    <property type="molecule type" value="Genomic_DNA"/>
</dbReference>
<name>A0ABW8I9F8_9BACI</name>
<evidence type="ECO:0000256" key="11">
    <source>
        <dbReference type="ARBA" id="ARBA00024535"/>
    </source>
</evidence>